<name>S0FYV1_9BACT</name>
<keyword evidence="1" id="KW-1133">Transmembrane helix</keyword>
<dbReference type="RefSeq" id="WP_006967400.1">
    <property type="nucleotide sequence ID" value="NZ_APJX01000008.1"/>
</dbReference>
<dbReference type="AlphaFoldDB" id="S0FYV1"/>
<dbReference type="Proteomes" id="UP000014216">
    <property type="component" value="Unassembled WGS sequence"/>
</dbReference>
<protein>
    <submittedName>
        <fullName evidence="2">Fimbrial biogenesis protein PilO</fullName>
    </submittedName>
</protein>
<dbReference type="PANTHER" id="PTHR39555:SF1">
    <property type="entry name" value="TYPE IV PILUS INNER MEMBRANE COMPONENT PILO"/>
    <property type="match status" value="1"/>
</dbReference>
<accession>S0FYV1</accession>
<keyword evidence="3" id="KW-1185">Reference proteome</keyword>
<dbReference type="InterPro" id="IPR014717">
    <property type="entry name" value="Transl_elong_EF1B/ribsomal_bS6"/>
</dbReference>
<dbReference type="EMBL" id="APJX01000008">
    <property type="protein sequence ID" value="EMS78379.1"/>
    <property type="molecule type" value="Genomic_DNA"/>
</dbReference>
<dbReference type="Pfam" id="PF04350">
    <property type="entry name" value="PilO"/>
    <property type="match status" value="1"/>
</dbReference>
<evidence type="ECO:0000313" key="3">
    <source>
        <dbReference type="Proteomes" id="UP000014216"/>
    </source>
</evidence>
<dbReference type="InterPro" id="IPR007445">
    <property type="entry name" value="PilO"/>
</dbReference>
<evidence type="ECO:0000313" key="2">
    <source>
        <dbReference type="EMBL" id="EMS78379.1"/>
    </source>
</evidence>
<comment type="caution">
    <text evidence="2">The sequence shown here is derived from an EMBL/GenBank/DDBJ whole genome shotgun (WGS) entry which is preliminary data.</text>
</comment>
<dbReference type="OrthoDB" id="5502253at2"/>
<proteinExistence type="predicted"/>
<gene>
    <name evidence="2" type="primary">pilO</name>
    <name evidence="2" type="ORF">Dpo_8c00460</name>
</gene>
<dbReference type="PANTHER" id="PTHR39555">
    <property type="entry name" value="FIMBRIAL ASSEMBLY PROTEIN PILO-LIKE PROTEIN-RELATED"/>
    <property type="match status" value="1"/>
</dbReference>
<keyword evidence="1" id="KW-0812">Transmembrane</keyword>
<sequence length="217" mass="24610">MAQKKNKETPRSLIGQKTTVFFDRVGKLSRRNRLFICLGTLALIGGAYYYFFFMPIQTQLKQASQTLDARTSQLTIVRQQARSLTEWEEKMARVEEAFYIATRALPDKKEVPSLLKSVSNAGSSAGLNIQLFQPGAPVTRDFYKEIPLAMKMEGSYLQIADFFFQVSRLNRIVNIKNIDLRRNKSASGLIDMTCNAVTYMFVEADEAGQQDPKKKKG</sequence>
<organism evidence="2 3">
    <name type="scientific">Desulfotignum phosphitoxidans DSM 13687</name>
    <dbReference type="NCBI Taxonomy" id="1286635"/>
    <lineage>
        <taxon>Bacteria</taxon>
        <taxon>Pseudomonadati</taxon>
        <taxon>Thermodesulfobacteriota</taxon>
        <taxon>Desulfobacteria</taxon>
        <taxon>Desulfobacterales</taxon>
        <taxon>Desulfobacteraceae</taxon>
        <taxon>Desulfotignum</taxon>
    </lineage>
</organism>
<dbReference type="GO" id="GO:0043683">
    <property type="term" value="P:type IV pilus assembly"/>
    <property type="evidence" value="ECO:0007669"/>
    <property type="project" value="InterPro"/>
</dbReference>
<dbReference type="Gene3D" id="3.30.70.60">
    <property type="match status" value="1"/>
</dbReference>
<dbReference type="GO" id="GO:0043107">
    <property type="term" value="P:type IV pilus-dependent motility"/>
    <property type="evidence" value="ECO:0007669"/>
    <property type="project" value="InterPro"/>
</dbReference>
<evidence type="ECO:0000256" key="1">
    <source>
        <dbReference type="SAM" id="Phobius"/>
    </source>
</evidence>
<reference evidence="2 3" key="1">
    <citation type="journal article" date="2013" name="Genome Announc.">
        <title>Draft Genome Sequence of Desulfotignum phosphitoxidans DSM 13687 Strain FiPS-3.</title>
        <authorList>
            <person name="Poehlein A."/>
            <person name="Daniel R."/>
            <person name="Simeonova D.D."/>
        </authorList>
    </citation>
    <scope>NUCLEOTIDE SEQUENCE [LARGE SCALE GENOMIC DNA]</scope>
    <source>
        <strain evidence="2 3">DSM 13687</strain>
    </source>
</reference>
<keyword evidence="1" id="KW-0472">Membrane</keyword>
<feature type="transmembrane region" description="Helical" evidence="1">
    <location>
        <begin position="34"/>
        <end position="52"/>
    </location>
</feature>